<name>A0AA35R0R5_GEOBA</name>
<gene>
    <name evidence="6" type="ORF">GBAR_LOCUS2280</name>
</gene>
<reference evidence="6" key="1">
    <citation type="submission" date="2023-03" db="EMBL/GenBank/DDBJ databases">
        <authorList>
            <person name="Steffen K."/>
            <person name="Cardenas P."/>
        </authorList>
    </citation>
    <scope>NUCLEOTIDE SEQUENCE</scope>
</reference>
<dbReference type="Gene3D" id="2.60.40.3510">
    <property type="match status" value="1"/>
</dbReference>
<keyword evidence="4" id="KW-0472">Membrane</keyword>
<dbReference type="EMBL" id="CASHTH010000337">
    <property type="protein sequence ID" value="CAI7997932.1"/>
    <property type="molecule type" value="Genomic_DNA"/>
</dbReference>
<keyword evidence="3" id="KW-0677">Repeat</keyword>
<keyword evidence="2" id="KW-0812">Transmembrane</keyword>
<evidence type="ECO:0000256" key="3">
    <source>
        <dbReference type="ARBA" id="ARBA00022737"/>
    </source>
</evidence>
<dbReference type="GO" id="GO:0016020">
    <property type="term" value="C:membrane"/>
    <property type="evidence" value="ECO:0007669"/>
    <property type="project" value="UniProtKB-SubCell"/>
</dbReference>
<keyword evidence="7" id="KW-1185">Reference proteome</keyword>
<proteinExistence type="predicted"/>
<dbReference type="Proteomes" id="UP001174909">
    <property type="component" value="Unassembled WGS sequence"/>
</dbReference>
<feature type="non-terminal residue" evidence="6">
    <location>
        <position position="294"/>
    </location>
</feature>
<protein>
    <submittedName>
        <fullName evidence="6">Delta-like protein 1</fullName>
    </submittedName>
</protein>
<dbReference type="GO" id="GO:0007219">
    <property type="term" value="P:Notch signaling pathway"/>
    <property type="evidence" value="ECO:0007669"/>
    <property type="project" value="InterPro"/>
</dbReference>
<evidence type="ECO:0000256" key="4">
    <source>
        <dbReference type="ARBA" id="ARBA00022989"/>
    </source>
</evidence>
<keyword evidence="4" id="KW-1133">Transmembrane helix</keyword>
<feature type="non-terminal residue" evidence="6">
    <location>
        <position position="1"/>
    </location>
</feature>
<evidence type="ECO:0000256" key="1">
    <source>
        <dbReference type="ARBA" id="ARBA00022536"/>
    </source>
</evidence>
<evidence type="ECO:0000313" key="6">
    <source>
        <dbReference type="EMBL" id="CAI7997932.1"/>
    </source>
</evidence>
<evidence type="ECO:0000259" key="5">
    <source>
        <dbReference type="Pfam" id="PF07657"/>
    </source>
</evidence>
<organism evidence="6 7">
    <name type="scientific">Geodia barretti</name>
    <name type="common">Barrett's horny sponge</name>
    <dbReference type="NCBI Taxonomy" id="519541"/>
    <lineage>
        <taxon>Eukaryota</taxon>
        <taxon>Metazoa</taxon>
        <taxon>Porifera</taxon>
        <taxon>Demospongiae</taxon>
        <taxon>Heteroscleromorpha</taxon>
        <taxon>Tetractinellida</taxon>
        <taxon>Astrophorina</taxon>
        <taxon>Geodiidae</taxon>
        <taxon>Geodia</taxon>
    </lineage>
</organism>
<comment type="caution">
    <text evidence="6">The sequence shown here is derived from an EMBL/GenBank/DDBJ whole genome shotgun (WGS) entry which is preliminary data.</text>
</comment>
<keyword evidence="1" id="KW-0245">EGF-like domain</keyword>
<sequence>LGAAICGLLSLLLRESVELEKYRGSEPEETIWCPMCYLAVLTARLATLLCIIFSILAVARAGYRFEIHLVRYWNPTHTLNDARTCCEYTVCNECENAFRFCVHERGAERTCEEENRNVDCSIGFIETKHIRDNDDDITFTDGGSVGTTLTNPLSVTGDLWPREVDICWSVHDLDHSQSINGNSDPVSARILPVPPLVPGNTTEELQFDTSNAHIRLQFRLVCEDPDSVSDCLGPCVPTDNATGHFTCDPDTGERVCLDGYQDPWSRCTVCIPSAGCSPDNGYCLRAGECLCREG</sequence>
<dbReference type="InterPro" id="IPR011651">
    <property type="entry name" value="Notch_ligand_N"/>
</dbReference>
<dbReference type="Pfam" id="PF07657">
    <property type="entry name" value="MNNL"/>
    <property type="match status" value="1"/>
</dbReference>
<dbReference type="Gene3D" id="2.10.25.140">
    <property type="match status" value="1"/>
</dbReference>
<dbReference type="AlphaFoldDB" id="A0AA35R0R5"/>
<feature type="domain" description="Notch ligand N-terminal" evidence="5">
    <location>
        <begin position="65"/>
        <end position="220"/>
    </location>
</feature>
<accession>A0AA35R0R5</accession>
<evidence type="ECO:0000256" key="2">
    <source>
        <dbReference type="ARBA" id="ARBA00022692"/>
    </source>
</evidence>
<evidence type="ECO:0000313" key="7">
    <source>
        <dbReference type="Proteomes" id="UP001174909"/>
    </source>
</evidence>